<dbReference type="InterPro" id="IPR027417">
    <property type="entry name" value="P-loop_NTPase"/>
</dbReference>
<dbReference type="EMBL" id="AP011532">
    <property type="protein sequence ID" value="BAI62236.1"/>
    <property type="molecule type" value="Genomic_DNA"/>
</dbReference>
<reference evidence="1 2" key="1">
    <citation type="journal article" date="2007" name="Appl. Environ. Microbiol.">
        <title>Isolation of key methanogens for global methane emission from rice paddy fields: a novel isolate affiliated with the clone cluster rice cluster I.</title>
        <authorList>
            <person name="Sakai S."/>
            <person name="Imachi H."/>
            <person name="Sekiguchi Y."/>
            <person name="Ohashi A."/>
            <person name="Harada H."/>
            <person name="Kamagata Y."/>
        </authorList>
    </citation>
    <scope>NUCLEOTIDE SEQUENCE [LARGE SCALE GENOMIC DNA]</scope>
    <source>
        <strain evidence="2">DSM 17711 / JCM 13418 / NBRC 101707 / SANAE</strain>
    </source>
</reference>
<dbReference type="eggNOG" id="arCOG01174">
    <property type="taxonomic scope" value="Archaea"/>
</dbReference>
<reference evidence="2" key="3">
    <citation type="journal article" date="2011" name="PLoS ONE">
        <title>Genome sequence of a mesophilic hydrogenotrophic methanogen Methanocella paludicola, the first cultivated representative of the order Methanocellales.</title>
        <authorList>
            <person name="Sakai S."/>
            <person name="Takaki Y."/>
            <person name="Shimamura S."/>
            <person name="Sekine M."/>
            <person name="Tajima T."/>
            <person name="Kosugi H."/>
            <person name="Ichikawa N."/>
            <person name="Tasumi E."/>
            <person name="Hiraki A.T."/>
            <person name="Shimizu A."/>
            <person name="Kato Y."/>
            <person name="Nishiko R."/>
            <person name="Mori K."/>
            <person name="Fujita N."/>
            <person name="Imachi H."/>
            <person name="Takai K."/>
        </authorList>
    </citation>
    <scope>NUCLEOTIDE SEQUENCE [LARGE SCALE GENOMIC DNA]</scope>
    <source>
        <strain evidence="2">DSM 17711 / JCM 13418 / NBRC 101707 / SANAE</strain>
    </source>
</reference>
<reference evidence="1 2" key="2">
    <citation type="journal article" date="2008" name="Int. J. Syst. Evol. Microbiol.">
        <title>Methanocella paludicola gen. nov., sp. nov., a methane-producing archaeon, the first isolate of the lineage 'Rice Cluster I', and proposal of the new archaeal order Methanocellales ord. nov.</title>
        <authorList>
            <person name="Sakai S."/>
            <person name="Imachi H."/>
            <person name="Hanada S."/>
            <person name="Ohashi A."/>
            <person name="Harada H."/>
            <person name="Kamagata Y."/>
        </authorList>
    </citation>
    <scope>NUCLEOTIDE SEQUENCE [LARGE SCALE GENOMIC DNA]</scope>
    <source>
        <strain evidence="2">DSM 17711 / JCM 13418 / NBRC 101707 / SANAE</strain>
    </source>
</reference>
<evidence type="ECO:0000313" key="1">
    <source>
        <dbReference type="EMBL" id="BAI62236.1"/>
    </source>
</evidence>
<dbReference type="Pfam" id="PF13481">
    <property type="entry name" value="AAA_25"/>
    <property type="match status" value="1"/>
</dbReference>
<gene>
    <name evidence="1" type="ordered locus">MCP_2164</name>
</gene>
<name>D1Z0L4_METPS</name>
<dbReference type="SUPFAM" id="SSF52540">
    <property type="entry name" value="P-loop containing nucleoside triphosphate hydrolases"/>
    <property type="match status" value="1"/>
</dbReference>
<dbReference type="Proteomes" id="UP000001882">
    <property type="component" value="Chromosome"/>
</dbReference>
<dbReference type="Gene3D" id="3.40.50.300">
    <property type="entry name" value="P-loop containing nucleotide triphosphate hydrolases"/>
    <property type="match status" value="1"/>
</dbReference>
<evidence type="ECO:0000313" key="2">
    <source>
        <dbReference type="Proteomes" id="UP000001882"/>
    </source>
</evidence>
<dbReference type="KEGG" id="mpd:MCP_2164"/>
<accession>D1Z0L4</accession>
<proteinExistence type="predicted"/>
<evidence type="ECO:0008006" key="3">
    <source>
        <dbReference type="Google" id="ProtNLM"/>
    </source>
</evidence>
<dbReference type="InParanoid" id="D1Z0L4"/>
<sequence length="485" mass="53903">MLGGLSMTTEAQALQEAIEQQKNIFKQMFEAPVDADTRSFYDNPSGTHHDRLFDRCVQVVKAGIELDQLNELVHYYCEVTGHDAKDVRIAGDVWRYEHGNNKSSSRKNTIGPFVVKSINDVINNPTKIEYLIEGWIVTGSKVLIAGPPKTIKTLLADAMAISVASGKPFLGHYRVNEVGPVLIYQAENSEAIEGNRFKRLKKAYEIPDNENLPVYYIGNQGLRLNDPQSVERLIEAIEKIKPILVIIDPLYASFDGDISEQKEVTPVLNKLTEIRDKYNCAVCIVTHTNKSANGTNAPKVPEVNTFGSQYLLAWYECGAFIGNMKGADDGTEMGDTLITESVSVMQPPKAITVKRAGRMMGTMQIVNVSVDFNDLETMGITVEPYKDVAEKSKNSDNSKVLSAAIRILGNDRMPITSLVDETVAAIKSDKSIKSKGKDKVRDTIRYAIDEGILYERNEGTTKYVGKCEETLTLDNVRKPIKRARN</sequence>
<dbReference type="AlphaFoldDB" id="D1Z0L4"/>
<protein>
    <recommendedName>
        <fullName evidence="3">AAA+ ATPase domain-containing protein</fullName>
    </recommendedName>
</protein>
<keyword evidence="2" id="KW-1185">Reference proteome</keyword>
<organism evidence="1 2">
    <name type="scientific">Methanocella paludicola (strain DSM 17711 / JCM 13418 / NBRC 101707 / SANAE)</name>
    <dbReference type="NCBI Taxonomy" id="304371"/>
    <lineage>
        <taxon>Archaea</taxon>
        <taxon>Methanobacteriati</taxon>
        <taxon>Methanobacteriota</taxon>
        <taxon>Stenosarchaea group</taxon>
        <taxon>Methanomicrobia</taxon>
        <taxon>Methanocellales</taxon>
        <taxon>Methanocellaceae</taxon>
        <taxon>Methanocella</taxon>
    </lineage>
</organism>